<evidence type="ECO:0000313" key="2">
    <source>
        <dbReference type="Proteomes" id="UP001589654"/>
    </source>
</evidence>
<accession>A0ABV5J9F3</accession>
<dbReference type="Pfam" id="PF19265">
    <property type="entry name" value="DUF5908"/>
    <property type="match status" value="1"/>
</dbReference>
<dbReference type="InterPro" id="IPR045459">
    <property type="entry name" value="DUF5908"/>
</dbReference>
<protein>
    <submittedName>
        <fullName evidence="1">DUF5908 family protein</fullName>
    </submittedName>
</protein>
<dbReference type="RefSeq" id="WP_290249409.1">
    <property type="nucleotide sequence ID" value="NZ_JAUFQT010000002.1"/>
</dbReference>
<dbReference type="EMBL" id="JBHMEW010000062">
    <property type="protein sequence ID" value="MFB9212534.1"/>
    <property type="molecule type" value="Genomic_DNA"/>
</dbReference>
<comment type="caution">
    <text evidence="1">The sequence shown here is derived from an EMBL/GenBank/DDBJ whole genome shotgun (WGS) entry which is preliminary data.</text>
</comment>
<proteinExistence type="predicted"/>
<evidence type="ECO:0000313" key="1">
    <source>
        <dbReference type="EMBL" id="MFB9212534.1"/>
    </source>
</evidence>
<reference evidence="1 2" key="1">
    <citation type="submission" date="2024-09" db="EMBL/GenBank/DDBJ databases">
        <authorList>
            <person name="Sun Q."/>
            <person name="Mori K."/>
        </authorList>
    </citation>
    <scope>NUCLEOTIDE SEQUENCE [LARGE SCALE GENOMIC DNA]</scope>
    <source>
        <strain evidence="1 2">CECT 7682</strain>
    </source>
</reference>
<organism evidence="1 2">
    <name type="scientific">Echinicola jeungdonensis</name>
    <dbReference type="NCBI Taxonomy" id="709343"/>
    <lineage>
        <taxon>Bacteria</taxon>
        <taxon>Pseudomonadati</taxon>
        <taxon>Bacteroidota</taxon>
        <taxon>Cytophagia</taxon>
        <taxon>Cytophagales</taxon>
        <taxon>Cyclobacteriaceae</taxon>
        <taxon>Echinicola</taxon>
    </lineage>
</organism>
<sequence length="52" mass="6015">MPIEIKELHIKIKVDENQDRSPGGGFSPKEKQKLIDQCIEQILEVLGKQKER</sequence>
<name>A0ABV5J9F3_9BACT</name>
<keyword evidence="2" id="KW-1185">Reference proteome</keyword>
<dbReference type="Proteomes" id="UP001589654">
    <property type="component" value="Unassembled WGS sequence"/>
</dbReference>
<gene>
    <name evidence="1" type="ORF">ACFFUR_12015</name>
</gene>